<name>A0ABT9NDU1_9ACTO</name>
<comment type="caution">
    <text evidence="1">The sequence shown here is derived from an EMBL/GenBank/DDBJ whole genome shotgun (WGS) entry which is preliminary data.</text>
</comment>
<dbReference type="RefSeq" id="WP_307681838.1">
    <property type="nucleotide sequence ID" value="NZ_JAUSQX010000001.1"/>
</dbReference>
<reference evidence="1 2" key="1">
    <citation type="submission" date="2023-07" db="EMBL/GenBank/DDBJ databases">
        <title>Sequencing the genomes of 1000 actinobacteria strains.</title>
        <authorList>
            <person name="Klenk H.-P."/>
        </authorList>
    </citation>
    <scope>NUCLEOTIDE SEQUENCE [LARGE SCALE GENOMIC DNA]</scope>
    <source>
        <strain evidence="1 2">DSM 17163</strain>
    </source>
</reference>
<evidence type="ECO:0000313" key="2">
    <source>
        <dbReference type="Proteomes" id="UP001243212"/>
    </source>
</evidence>
<gene>
    <name evidence="1" type="ORF">J2S70_000146</name>
</gene>
<protein>
    <submittedName>
        <fullName evidence="1">UDP-N-acetylmuramyl pentapeptide phosphotransferase/UDP-N-acetylglucosamine-1-phosphate transferase</fullName>
    </submittedName>
</protein>
<keyword evidence="2" id="KW-1185">Reference proteome</keyword>
<proteinExistence type="predicted"/>
<evidence type="ECO:0000313" key="1">
    <source>
        <dbReference type="EMBL" id="MDP9805564.1"/>
    </source>
</evidence>
<organism evidence="1 2">
    <name type="scientific">Trueperella bonasi</name>
    <dbReference type="NCBI Taxonomy" id="312286"/>
    <lineage>
        <taxon>Bacteria</taxon>
        <taxon>Bacillati</taxon>
        <taxon>Actinomycetota</taxon>
        <taxon>Actinomycetes</taxon>
        <taxon>Actinomycetales</taxon>
        <taxon>Actinomycetaceae</taxon>
        <taxon>Trueperella</taxon>
    </lineage>
</organism>
<accession>A0ABT9NDU1</accession>
<dbReference type="EMBL" id="JAUSQX010000001">
    <property type="protein sequence ID" value="MDP9805564.1"/>
    <property type="molecule type" value="Genomic_DNA"/>
</dbReference>
<dbReference type="Proteomes" id="UP001243212">
    <property type="component" value="Unassembled WGS sequence"/>
</dbReference>
<sequence length="261" mass="26900">MISGLAAVAGSILAQKAAAKIEPTNWKRTNFAGNRTSLVGGLDAFAGLLAGSMFAGEERNAAIVATVSGAIAGYVDDHLEDSFPTAAKGFKGHLGEFRQGRVSSGLAKIATIGAGSLIAAGIQASYKDREVYETIMDAVTISLSANLINLLDLRPGRARKAIMIVAGVPAAWGSQLARASAGAAFAGIGPDLHGRTMLGDLGANALGAHLGVVLTEYPKKAKIPILAVLIALNVVSEKVSFSRIIEQTPWLRSIDSLGRPA</sequence>